<evidence type="ECO:0000313" key="3">
    <source>
        <dbReference type="EMBL" id="CAF0897658.1"/>
    </source>
</evidence>
<gene>
    <name evidence="5" type="ORF">FNK824_LOCUS13796</name>
    <name evidence="6" type="ORF">OTI717_LOCUS25668</name>
    <name evidence="4" type="ORF">RFH988_LOCUS10509</name>
    <name evidence="3" type="ORF">SEV965_LOCUS5466</name>
</gene>
<evidence type="ECO:0000313" key="6">
    <source>
        <dbReference type="EMBL" id="CAF3937194.1"/>
    </source>
</evidence>
<evidence type="ECO:0000313" key="7">
    <source>
        <dbReference type="Proteomes" id="UP000663882"/>
    </source>
</evidence>
<dbReference type="Proteomes" id="UP000663889">
    <property type="component" value="Unassembled WGS sequence"/>
</dbReference>
<dbReference type="EMBL" id="CAJNOU010000167">
    <property type="protein sequence ID" value="CAF0897658.1"/>
    <property type="molecule type" value="Genomic_DNA"/>
</dbReference>
<dbReference type="AlphaFoldDB" id="A0A814BS49"/>
<dbReference type="Proteomes" id="UP000663823">
    <property type="component" value="Unassembled WGS sequence"/>
</dbReference>
<organism evidence="4 7">
    <name type="scientific">Rotaria sordida</name>
    <dbReference type="NCBI Taxonomy" id="392033"/>
    <lineage>
        <taxon>Eukaryota</taxon>
        <taxon>Metazoa</taxon>
        <taxon>Spiralia</taxon>
        <taxon>Gnathifera</taxon>
        <taxon>Rotifera</taxon>
        <taxon>Eurotatoria</taxon>
        <taxon>Bdelloidea</taxon>
        <taxon>Philodinida</taxon>
        <taxon>Philodinidae</taxon>
        <taxon>Rotaria</taxon>
    </lineage>
</organism>
<dbReference type="EMBL" id="CAJOBE010001843">
    <property type="protein sequence ID" value="CAF3778770.1"/>
    <property type="molecule type" value="Genomic_DNA"/>
</dbReference>
<keyword evidence="1" id="KW-0472">Membrane</keyword>
<protein>
    <submittedName>
        <fullName evidence="4">Uncharacterized protein</fullName>
    </submittedName>
</protein>
<comment type="caution">
    <text evidence="4">The sequence shown here is derived from an EMBL/GenBank/DDBJ whole genome shotgun (WGS) entry which is preliminary data.</text>
</comment>
<keyword evidence="1" id="KW-1133">Transmembrane helix</keyword>
<dbReference type="Proteomes" id="UP000663874">
    <property type="component" value="Unassembled WGS sequence"/>
</dbReference>
<feature type="signal peptide" evidence="2">
    <location>
        <begin position="1"/>
        <end position="16"/>
    </location>
</feature>
<evidence type="ECO:0000256" key="2">
    <source>
        <dbReference type="SAM" id="SignalP"/>
    </source>
</evidence>
<evidence type="ECO:0000313" key="5">
    <source>
        <dbReference type="EMBL" id="CAF3778770.1"/>
    </source>
</evidence>
<evidence type="ECO:0000256" key="1">
    <source>
        <dbReference type="SAM" id="Phobius"/>
    </source>
</evidence>
<evidence type="ECO:0000313" key="4">
    <source>
        <dbReference type="EMBL" id="CAF0930460.1"/>
    </source>
</evidence>
<reference evidence="4" key="1">
    <citation type="submission" date="2021-02" db="EMBL/GenBank/DDBJ databases">
        <authorList>
            <person name="Nowell W R."/>
        </authorList>
    </citation>
    <scope>NUCLEOTIDE SEQUENCE</scope>
</reference>
<dbReference type="EMBL" id="CAJOAX010005156">
    <property type="protein sequence ID" value="CAF3937194.1"/>
    <property type="molecule type" value="Genomic_DNA"/>
</dbReference>
<dbReference type="Proteomes" id="UP000663882">
    <property type="component" value="Unassembled WGS sequence"/>
</dbReference>
<name>A0A814BS49_9BILA</name>
<dbReference type="OrthoDB" id="10038530at2759"/>
<accession>A0A814BS49</accession>
<sequence length="116" mass="12132">MLTLFLLIFLTVGVSTINGYTCTCCFPGQAHTCQTPEIPLSSCANCTSVFCANHVKGCQSSTPCKVECKSGSSSISTSTKGSSSMSTINTIPNNAFTVEIGFIMISVALTLLAFVN</sequence>
<feature type="transmembrane region" description="Helical" evidence="1">
    <location>
        <begin position="95"/>
        <end position="115"/>
    </location>
</feature>
<keyword evidence="2" id="KW-0732">Signal</keyword>
<dbReference type="EMBL" id="CAJNOO010000394">
    <property type="protein sequence ID" value="CAF0930460.1"/>
    <property type="molecule type" value="Genomic_DNA"/>
</dbReference>
<keyword evidence="1" id="KW-0812">Transmembrane</keyword>
<feature type="chain" id="PRO_5036223984" evidence="2">
    <location>
        <begin position="17"/>
        <end position="116"/>
    </location>
</feature>
<proteinExistence type="predicted"/>